<dbReference type="EMBL" id="FPKX01000049">
    <property type="protein sequence ID" value="SFZ98437.1"/>
    <property type="molecule type" value="Genomic_DNA"/>
</dbReference>
<organism evidence="1">
    <name type="scientific">hydrothermal vent metagenome</name>
    <dbReference type="NCBI Taxonomy" id="652676"/>
    <lineage>
        <taxon>unclassified sequences</taxon>
        <taxon>metagenomes</taxon>
        <taxon>ecological metagenomes</taxon>
    </lineage>
</organism>
<reference evidence="1" key="1">
    <citation type="submission" date="2016-10" db="EMBL/GenBank/DDBJ databases">
        <authorList>
            <person name="de Groot N.N."/>
        </authorList>
    </citation>
    <scope>NUCLEOTIDE SEQUENCE</scope>
</reference>
<name>A0A1W1EEF4_9ZZZZ</name>
<protein>
    <submittedName>
        <fullName evidence="1">Uncharacterized protein</fullName>
    </submittedName>
</protein>
<dbReference type="AlphaFoldDB" id="A0A1W1EEF4"/>
<evidence type="ECO:0000313" key="1">
    <source>
        <dbReference type="EMBL" id="SFZ98437.1"/>
    </source>
</evidence>
<sequence>MIKSLEENTDKKYDHVRIYILNKESMKKSFILHRDEGVFTHEELYI</sequence>
<accession>A0A1W1EEF4</accession>
<proteinExistence type="predicted"/>
<gene>
    <name evidence="1" type="ORF">MNB_SV-5-1125</name>
</gene>